<comment type="caution">
    <text evidence="5">The sequence shown here is derived from an EMBL/GenBank/DDBJ whole genome shotgun (WGS) entry which is preliminary data.</text>
</comment>
<dbReference type="PANTHER" id="PTHR45703">
    <property type="entry name" value="DYNEIN HEAVY CHAIN"/>
    <property type="match status" value="1"/>
</dbReference>
<feature type="signal peptide" evidence="2">
    <location>
        <begin position="1"/>
        <end position="25"/>
    </location>
</feature>
<feature type="compositionally biased region" description="Low complexity" evidence="1">
    <location>
        <begin position="569"/>
        <end position="581"/>
    </location>
</feature>
<feature type="compositionally biased region" description="Low complexity" evidence="1">
    <location>
        <begin position="498"/>
        <end position="507"/>
    </location>
</feature>
<name>A0ABQ7H9F7_DUNSA</name>
<evidence type="ECO:0000259" key="4">
    <source>
        <dbReference type="Pfam" id="PF18198"/>
    </source>
</evidence>
<feature type="chain" id="PRO_5046692680" evidence="2">
    <location>
        <begin position="26"/>
        <end position="665"/>
    </location>
</feature>
<dbReference type="Gene3D" id="3.40.50.300">
    <property type="entry name" value="P-loop containing nucleotide triphosphate hydrolases"/>
    <property type="match status" value="1"/>
</dbReference>
<feature type="region of interest" description="Disordered" evidence="1">
    <location>
        <begin position="474"/>
        <end position="581"/>
    </location>
</feature>
<dbReference type="PANTHER" id="PTHR45703:SF36">
    <property type="entry name" value="DYNEIN HEAVY CHAIN, CYTOPLASMIC"/>
    <property type="match status" value="1"/>
</dbReference>
<evidence type="ECO:0000256" key="1">
    <source>
        <dbReference type="SAM" id="MobiDB-lite"/>
    </source>
</evidence>
<organism evidence="5 6">
    <name type="scientific">Dunaliella salina</name>
    <name type="common">Green alga</name>
    <name type="synonym">Protococcus salinus</name>
    <dbReference type="NCBI Taxonomy" id="3046"/>
    <lineage>
        <taxon>Eukaryota</taxon>
        <taxon>Viridiplantae</taxon>
        <taxon>Chlorophyta</taxon>
        <taxon>core chlorophytes</taxon>
        <taxon>Chlorophyceae</taxon>
        <taxon>CS clade</taxon>
        <taxon>Chlamydomonadales</taxon>
        <taxon>Dunaliellaceae</taxon>
        <taxon>Dunaliella</taxon>
    </lineage>
</organism>
<dbReference type="Pfam" id="PF18198">
    <property type="entry name" value="AAA_lid_11"/>
    <property type="match status" value="1"/>
</dbReference>
<dbReference type="InterPro" id="IPR026983">
    <property type="entry name" value="DHC"/>
</dbReference>
<dbReference type="InterPro" id="IPR004273">
    <property type="entry name" value="Dynein_heavy_D6_P-loop"/>
</dbReference>
<feature type="region of interest" description="Disordered" evidence="1">
    <location>
        <begin position="191"/>
        <end position="228"/>
    </location>
</feature>
<feature type="non-terminal residue" evidence="5">
    <location>
        <position position="665"/>
    </location>
</feature>
<feature type="domain" description="Dynein heavy chain region D6 P-loop" evidence="3">
    <location>
        <begin position="39"/>
        <end position="149"/>
    </location>
</feature>
<gene>
    <name evidence="5" type="ORF">DUNSADRAFT_15782</name>
</gene>
<feature type="compositionally biased region" description="Polar residues" evidence="1">
    <location>
        <begin position="474"/>
        <end position="497"/>
    </location>
</feature>
<reference evidence="5" key="1">
    <citation type="submission" date="2017-08" db="EMBL/GenBank/DDBJ databases">
        <authorList>
            <person name="Polle J.E."/>
            <person name="Barry K."/>
            <person name="Cushman J."/>
            <person name="Schmutz J."/>
            <person name="Tran D."/>
            <person name="Hathwaick L.T."/>
            <person name="Yim W.C."/>
            <person name="Jenkins J."/>
            <person name="Mckie-Krisberg Z.M."/>
            <person name="Prochnik S."/>
            <person name="Lindquist E."/>
            <person name="Dockter R.B."/>
            <person name="Adam C."/>
            <person name="Molina H."/>
            <person name="Bunkerborg J."/>
            <person name="Jin E."/>
            <person name="Buchheim M."/>
            <person name="Magnuson J."/>
        </authorList>
    </citation>
    <scope>NUCLEOTIDE SEQUENCE</scope>
    <source>
        <strain evidence="5">CCAP 19/18</strain>
    </source>
</reference>
<evidence type="ECO:0000313" key="6">
    <source>
        <dbReference type="Proteomes" id="UP000815325"/>
    </source>
</evidence>
<evidence type="ECO:0000259" key="3">
    <source>
        <dbReference type="Pfam" id="PF03028"/>
    </source>
</evidence>
<dbReference type="Pfam" id="PF03028">
    <property type="entry name" value="Dynein_heavy"/>
    <property type="match status" value="1"/>
</dbReference>
<feature type="domain" description="Dynein heavy chain AAA lid" evidence="4">
    <location>
        <begin position="236"/>
        <end position="341"/>
    </location>
</feature>
<dbReference type="Gene3D" id="1.10.8.720">
    <property type="entry name" value="Region D6 of dynein motor"/>
    <property type="match status" value="1"/>
</dbReference>
<evidence type="ECO:0000313" key="5">
    <source>
        <dbReference type="EMBL" id="KAF5843487.1"/>
    </source>
</evidence>
<dbReference type="Proteomes" id="UP000815325">
    <property type="component" value="Unassembled WGS sequence"/>
</dbReference>
<dbReference type="InterPro" id="IPR041658">
    <property type="entry name" value="AAA_lid_11"/>
</dbReference>
<sequence>MQPRAFLPAAKWAVGAILGPACTVAEPVELDNAFPMSSATMPIVLISSTDQPLPQLMLFAEQQVVKVHHMAIGRGQGASADKLVRNSVRDPVWVVLENTHLAGDYMPQLCSLVQALPTMSPHYDFRLWLTTVPSEEFPGVILQAALKLVMDPPAGLQSNLVSVMSALPRDIMAKVGAAALPQANPEDLASFSTNTGMVAPGKSGPPSPIPQPLAFAASRPKVPEPTAPPPPLGMEWKMLVLRLCLFHAILLERRHYKALSFRRPYDFSAADFLSTIKQVQQIHKELMSSASALAPGGDLEAVNRALPGLLYVDGQCLYGGKVSQDWDRRLLVSLLQQQLMPGCAPNPCGDITLPHVDMLMPSVKKHLSAGVLTEMYQLENVIKEVRLLHLDPADPTLVGLTAGASVVRQAQQTRHTLNILKRVQLMQSNDSEAGSQPMQVALSMAQDLTRQLPFTVLPTVVSAWAAMVQGKVPQNMTPQRPSMPPSSSNTVPADSTAQQQQQQQQQQHKQGMAEGGTKGMKSALRGTTAATEAGEGADQHRSKLKHSVTMAEGPDAEAKGWGGNKEDGGSNAPGSSAGTAGAAASAGAANAGATASAAAAAAAGGKMERPKPAGSARAVNRARQLKMTETISEQALARWQAMGEYERKMMVQVFEAEVLCYQAVL</sequence>
<dbReference type="InterPro" id="IPR027417">
    <property type="entry name" value="P-loop_NTPase"/>
</dbReference>
<keyword evidence="6" id="KW-1185">Reference proteome</keyword>
<accession>A0ABQ7H9F7</accession>
<feature type="compositionally biased region" description="Low complexity" evidence="1">
    <location>
        <begin position="526"/>
        <end position="536"/>
    </location>
</feature>
<protein>
    <submittedName>
        <fullName evidence="5">Dynein heavy chain and region D6 of dynein motor-domain-containing protein</fullName>
    </submittedName>
</protein>
<dbReference type="InterPro" id="IPR042219">
    <property type="entry name" value="AAA_lid_11_sf"/>
</dbReference>
<keyword evidence="2" id="KW-0732">Signal</keyword>
<evidence type="ECO:0000256" key="2">
    <source>
        <dbReference type="SAM" id="SignalP"/>
    </source>
</evidence>
<proteinExistence type="predicted"/>
<dbReference type="EMBL" id="MU069442">
    <property type="protein sequence ID" value="KAF5843487.1"/>
    <property type="molecule type" value="Genomic_DNA"/>
</dbReference>